<dbReference type="GeneID" id="20343098"/>
<evidence type="ECO:0000256" key="2">
    <source>
        <dbReference type="SAM" id="Phobius"/>
    </source>
</evidence>
<dbReference type="RefSeq" id="XP_009218678.1">
    <property type="nucleotide sequence ID" value="XM_009220414.1"/>
</dbReference>
<dbReference type="OrthoDB" id="5338512at2759"/>
<feature type="region of interest" description="Disordered" evidence="1">
    <location>
        <begin position="211"/>
        <end position="249"/>
    </location>
</feature>
<reference evidence="4" key="1">
    <citation type="submission" date="2010-07" db="EMBL/GenBank/DDBJ databases">
        <authorList>
            <consortium name="The Broad Institute Genome Sequencing Platform"/>
            <consortium name="Broad Institute Genome Sequencing Center for Infectious Disease"/>
            <person name="Ma L.-J."/>
            <person name="Dead R."/>
            <person name="Young S."/>
            <person name="Zeng Q."/>
            <person name="Koehrsen M."/>
            <person name="Alvarado L."/>
            <person name="Berlin A."/>
            <person name="Chapman S.B."/>
            <person name="Chen Z."/>
            <person name="Freedman E."/>
            <person name="Gellesch M."/>
            <person name="Goldberg J."/>
            <person name="Griggs A."/>
            <person name="Gujja S."/>
            <person name="Heilman E.R."/>
            <person name="Heiman D."/>
            <person name="Hepburn T."/>
            <person name="Howarth C."/>
            <person name="Jen D."/>
            <person name="Larson L."/>
            <person name="Mehta T."/>
            <person name="Neiman D."/>
            <person name="Pearson M."/>
            <person name="Roberts A."/>
            <person name="Saif S."/>
            <person name="Shea T."/>
            <person name="Shenoy N."/>
            <person name="Sisk P."/>
            <person name="Stolte C."/>
            <person name="Sykes S."/>
            <person name="Walk T."/>
            <person name="White J."/>
            <person name="Yandava C."/>
            <person name="Haas B."/>
            <person name="Nusbaum C."/>
            <person name="Birren B."/>
        </authorList>
    </citation>
    <scope>NUCLEOTIDE SEQUENCE</scope>
    <source>
        <strain evidence="4">R3-111a-1</strain>
    </source>
</reference>
<dbReference type="EMBL" id="GL385396">
    <property type="protein sequence ID" value="EJT77533.1"/>
    <property type="molecule type" value="Genomic_DNA"/>
</dbReference>
<evidence type="ECO:0000256" key="1">
    <source>
        <dbReference type="SAM" id="MobiDB-lite"/>
    </source>
</evidence>
<feature type="region of interest" description="Disordered" evidence="1">
    <location>
        <begin position="292"/>
        <end position="402"/>
    </location>
</feature>
<feature type="chain" id="PRO_5003814779" description="Mid2 domain-containing protein" evidence="3">
    <location>
        <begin position="22"/>
        <end position="402"/>
    </location>
</feature>
<feature type="signal peptide" evidence="3">
    <location>
        <begin position="1"/>
        <end position="21"/>
    </location>
</feature>
<evidence type="ECO:0000256" key="3">
    <source>
        <dbReference type="SAM" id="SignalP"/>
    </source>
</evidence>
<evidence type="ECO:0000313" key="4">
    <source>
        <dbReference type="EMBL" id="EJT77533.1"/>
    </source>
</evidence>
<keyword evidence="2" id="KW-0812">Transmembrane</keyword>
<sequence length="402" mass="41546">MFSHDFSVLVCLYLLLVPVTGLGGRGNPTKEEGFSPRDTPLRRALARSRIAPRQAGSGSCLASEDTPCSRGYPTTFCCQKDETCMSLAGHTTALCCPKGSNCEVLSPISCSISQQDVKTFPYASVVTTELDTPLPRCAEGCCPFGYTCDPDRASFCVRNEDQSRFLAPAKSSSTLKPTPLPGVFVQPTTTVANSLPGVSVIQPTTLATLATGSSSSSASSTSTSEPTAAPAETAAAANGTAAATGPSSAPSARSVAVAVGSSLGAFAVLVGLLAAAYIKRGKLSAMASSVAAARRSRSRSISTRDSGDGDSSPHNHHYFKFGRGGGGGGDQHSPPPPPYPHADQQPLHLSLDQCKRIPRRKTVPSQRRPEMAAAEPVELPASPVPWGPRAAAAARSSRGSQA</sequence>
<evidence type="ECO:0008006" key="5">
    <source>
        <dbReference type="Google" id="ProtNLM"/>
    </source>
</evidence>
<keyword evidence="2" id="KW-1133">Transmembrane helix</keyword>
<dbReference type="VEuPathDB" id="FungiDB:GGTG_02640"/>
<name>J8RBK1_GAET3</name>
<dbReference type="AlphaFoldDB" id="J8RBK1"/>
<feature type="compositionally biased region" description="Low complexity" evidence="1">
    <location>
        <begin position="292"/>
        <end position="304"/>
    </location>
</feature>
<feature type="non-terminal residue" evidence="4">
    <location>
        <position position="402"/>
    </location>
</feature>
<protein>
    <recommendedName>
        <fullName evidence="5">Mid2 domain-containing protein</fullName>
    </recommendedName>
</protein>
<gene>
    <name evidence="4" type="ORF">GGTG_02640</name>
</gene>
<accession>J8RBK1</accession>
<keyword evidence="2" id="KW-0472">Membrane</keyword>
<reference evidence="4" key="2">
    <citation type="submission" date="2010-09" db="EMBL/GenBank/DDBJ databases">
        <title>Annotation of Gaeumannomyces graminis var. tritici R3-111a-1.</title>
        <authorList>
            <consortium name="The Broad Institute Genome Sequencing Platform"/>
            <person name="Ma L.-J."/>
            <person name="Dead R."/>
            <person name="Young S.K."/>
            <person name="Zeng Q."/>
            <person name="Gargeya S."/>
            <person name="Fitzgerald M."/>
            <person name="Haas B."/>
            <person name="Abouelleil A."/>
            <person name="Alvarado L."/>
            <person name="Arachchi H.M."/>
            <person name="Berlin A."/>
            <person name="Brown A."/>
            <person name="Chapman S.B."/>
            <person name="Chen Z."/>
            <person name="Dunbar C."/>
            <person name="Freedman E."/>
            <person name="Gearin G."/>
            <person name="Gellesch M."/>
            <person name="Goldberg J."/>
            <person name="Griggs A."/>
            <person name="Gujja S."/>
            <person name="Heiman D."/>
            <person name="Howarth C."/>
            <person name="Larson L."/>
            <person name="Lui A."/>
            <person name="MacDonald P.J.P."/>
            <person name="Mehta T."/>
            <person name="Montmayeur A."/>
            <person name="Murphy C."/>
            <person name="Neiman D."/>
            <person name="Pearson M."/>
            <person name="Priest M."/>
            <person name="Roberts A."/>
            <person name="Saif S."/>
            <person name="Shea T."/>
            <person name="Shenoy N."/>
            <person name="Sisk P."/>
            <person name="Stolte C."/>
            <person name="Sykes S."/>
            <person name="Yandava C."/>
            <person name="Wortman J."/>
            <person name="Nusbaum C."/>
            <person name="Birren B."/>
        </authorList>
    </citation>
    <scope>NUCLEOTIDE SEQUENCE</scope>
    <source>
        <strain evidence="4">R3-111a-1</strain>
    </source>
</reference>
<feature type="compositionally biased region" description="Low complexity" evidence="1">
    <location>
        <begin position="389"/>
        <end position="402"/>
    </location>
</feature>
<proteinExistence type="predicted"/>
<feature type="transmembrane region" description="Helical" evidence="2">
    <location>
        <begin position="255"/>
        <end position="278"/>
    </location>
</feature>
<keyword evidence="3" id="KW-0732">Signal</keyword>
<organism evidence="4">
    <name type="scientific">Gaeumannomyces tritici (strain R3-111a-1)</name>
    <name type="common">Wheat and barley take-all root rot fungus</name>
    <name type="synonym">Gaeumannomyces graminis var. tritici</name>
    <dbReference type="NCBI Taxonomy" id="644352"/>
    <lineage>
        <taxon>Eukaryota</taxon>
        <taxon>Fungi</taxon>
        <taxon>Dikarya</taxon>
        <taxon>Ascomycota</taxon>
        <taxon>Pezizomycotina</taxon>
        <taxon>Sordariomycetes</taxon>
        <taxon>Sordariomycetidae</taxon>
        <taxon>Magnaporthales</taxon>
        <taxon>Magnaporthaceae</taxon>
        <taxon>Gaeumannomyces</taxon>
    </lineage>
</organism>